<dbReference type="SUPFAM" id="SSF53098">
    <property type="entry name" value="Ribonuclease H-like"/>
    <property type="match status" value="1"/>
</dbReference>
<keyword evidence="3" id="KW-0695">RNA-directed DNA polymerase</keyword>
<dbReference type="PANTHER" id="PTHR35046">
    <property type="entry name" value="ZINC KNUCKLE (CCHC-TYPE) FAMILY PROTEIN"/>
    <property type="match status" value="1"/>
</dbReference>
<reference evidence="3" key="2">
    <citation type="submission" date="2022-01" db="EMBL/GenBank/DDBJ databases">
        <authorList>
            <person name="Yamashiro T."/>
            <person name="Shiraishi A."/>
            <person name="Satake H."/>
            <person name="Nakayama K."/>
        </authorList>
    </citation>
    <scope>NUCLEOTIDE SEQUENCE</scope>
</reference>
<name>A0ABQ4ZVR8_9ASTR</name>
<evidence type="ECO:0000256" key="1">
    <source>
        <dbReference type="SAM" id="MobiDB-lite"/>
    </source>
</evidence>
<gene>
    <name evidence="3" type="ORF">Tco_0799980</name>
</gene>
<dbReference type="InterPro" id="IPR056924">
    <property type="entry name" value="SH3_Tf2-1"/>
</dbReference>
<dbReference type="Proteomes" id="UP001151760">
    <property type="component" value="Unassembled WGS sequence"/>
</dbReference>
<evidence type="ECO:0000313" key="4">
    <source>
        <dbReference type="Proteomes" id="UP001151760"/>
    </source>
</evidence>
<dbReference type="InterPro" id="IPR012337">
    <property type="entry name" value="RNaseH-like_sf"/>
</dbReference>
<keyword evidence="3" id="KW-0548">Nucleotidyltransferase</keyword>
<dbReference type="CDD" id="cd00303">
    <property type="entry name" value="retropepsin_like"/>
    <property type="match status" value="1"/>
</dbReference>
<protein>
    <submittedName>
        <fullName evidence="3">RNA-directed DNA polymerase</fullName>
    </submittedName>
</protein>
<dbReference type="EMBL" id="BQNB010011624">
    <property type="protein sequence ID" value="GJS93012.1"/>
    <property type="molecule type" value="Genomic_DNA"/>
</dbReference>
<sequence>MSKALVKALKLPTEPHPSPYQIGWIKNGQTLMVNEICKVTFAIRKHYNELVTCNVVIETCHLLLRRPWQHDVDSTHQGVEDVKENAIQAVIKPLLAEFGKIVTDDTPDALPPLRNIQHQIDLSRKTTLLVSISNEVLGFNSIKELYASDEDFRNTWMQLETKQHRGEFLILDGYLFKGNRLYISKTSLKSQLVKEIHAKGLSALGQDKTIASVESLYILLPVPKSPWVDILMDFVLGLPCTQWGVNSVFVVVDRFSKMAHFIPCKKTSDAAHIARLFFQEVVHLHGVPKSITLDRDIVNRTLGNMIRCLCGEKPKLWDVSLAQAEFAYNSAVHSSTGFSPFEVVYKTSPRHVVDLVDLPGKKNIQANRMVEEVQATHEVVRANITEANAKYKFAADKHRRKKLFQVGDEVMVFLRKERFPVGTYSKLEPKKYGPYKILRKINDNAYVVDLPNTMSISKTFNVSDIYEFHSEDVNKGKHSRTSSSKERGNDEDTINELAEEYMEHLERGKIITN</sequence>
<dbReference type="InterPro" id="IPR036397">
    <property type="entry name" value="RNaseH_sf"/>
</dbReference>
<feature type="region of interest" description="Disordered" evidence="1">
    <location>
        <begin position="473"/>
        <end position="493"/>
    </location>
</feature>
<evidence type="ECO:0000313" key="3">
    <source>
        <dbReference type="EMBL" id="GJS93012.1"/>
    </source>
</evidence>
<accession>A0ABQ4ZVR8</accession>
<organism evidence="3 4">
    <name type="scientific">Tanacetum coccineum</name>
    <dbReference type="NCBI Taxonomy" id="301880"/>
    <lineage>
        <taxon>Eukaryota</taxon>
        <taxon>Viridiplantae</taxon>
        <taxon>Streptophyta</taxon>
        <taxon>Embryophyta</taxon>
        <taxon>Tracheophyta</taxon>
        <taxon>Spermatophyta</taxon>
        <taxon>Magnoliopsida</taxon>
        <taxon>eudicotyledons</taxon>
        <taxon>Gunneridae</taxon>
        <taxon>Pentapetalae</taxon>
        <taxon>asterids</taxon>
        <taxon>campanulids</taxon>
        <taxon>Asterales</taxon>
        <taxon>Asteraceae</taxon>
        <taxon>Asteroideae</taxon>
        <taxon>Anthemideae</taxon>
        <taxon>Anthemidinae</taxon>
        <taxon>Tanacetum</taxon>
    </lineage>
</organism>
<dbReference type="GO" id="GO:0003964">
    <property type="term" value="F:RNA-directed DNA polymerase activity"/>
    <property type="evidence" value="ECO:0007669"/>
    <property type="project" value="UniProtKB-KW"/>
</dbReference>
<evidence type="ECO:0000259" key="2">
    <source>
        <dbReference type="Pfam" id="PF24626"/>
    </source>
</evidence>
<keyword evidence="3" id="KW-0808">Transferase</keyword>
<feature type="domain" description="Tf2-1-like SH3-like" evidence="2">
    <location>
        <begin position="407"/>
        <end position="468"/>
    </location>
</feature>
<keyword evidence="4" id="KW-1185">Reference proteome</keyword>
<proteinExistence type="predicted"/>
<dbReference type="Pfam" id="PF24626">
    <property type="entry name" value="SH3_Tf2-1"/>
    <property type="match status" value="1"/>
</dbReference>
<comment type="caution">
    <text evidence="3">The sequence shown here is derived from an EMBL/GenBank/DDBJ whole genome shotgun (WGS) entry which is preliminary data.</text>
</comment>
<dbReference type="Gene3D" id="3.30.420.10">
    <property type="entry name" value="Ribonuclease H-like superfamily/Ribonuclease H"/>
    <property type="match status" value="2"/>
</dbReference>
<dbReference type="PANTHER" id="PTHR35046:SF26">
    <property type="entry name" value="RNA-DIRECTED DNA POLYMERASE"/>
    <property type="match status" value="1"/>
</dbReference>
<reference evidence="3" key="1">
    <citation type="journal article" date="2022" name="Int. J. Mol. Sci.">
        <title>Draft Genome of Tanacetum Coccineum: Genomic Comparison of Closely Related Tanacetum-Family Plants.</title>
        <authorList>
            <person name="Yamashiro T."/>
            <person name="Shiraishi A."/>
            <person name="Nakayama K."/>
            <person name="Satake H."/>
        </authorList>
    </citation>
    <scope>NUCLEOTIDE SEQUENCE</scope>
</reference>